<feature type="binding site" evidence="14">
    <location>
        <position position="224"/>
    </location>
    <ligand>
        <name>substrate</name>
    </ligand>
</feature>
<dbReference type="Pfam" id="PF00768">
    <property type="entry name" value="Peptidase_S11"/>
    <property type="match status" value="1"/>
</dbReference>
<dbReference type="Proteomes" id="UP000322981">
    <property type="component" value="Unassembled WGS sequence"/>
</dbReference>
<keyword evidence="19" id="KW-1185">Reference proteome</keyword>
<dbReference type="SUPFAM" id="SSF56601">
    <property type="entry name" value="beta-lactamase/transpeptidase-like"/>
    <property type="match status" value="1"/>
</dbReference>
<keyword evidence="7 16" id="KW-0732">Signal</keyword>
<evidence type="ECO:0000256" key="10">
    <source>
        <dbReference type="ARBA" id="ARBA00022984"/>
    </source>
</evidence>
<evidence type="ECO:0000256" key="8">
    <source>
        <dbReference type="ARBA" id="ARBA00022801"/>
    </source>
</evidence>
<dbReference type="GO" id="GO:0006508">
    <property type="term" value="P:proteolysis"/>
    <property type="evidence" value="ECO:0007669"/>
    <property type="project" value="UniProtKB-KW"/>
</dbReference>
<proteinExistence type="inferred from homology"/>
<dbReference type="InterPro" id="IPR012907">
    <property type="entry name" value="Peptidase_S11_C"/>
</dbReference>
<dbReference type="PRINTS" id="PR00725">
    <property type="entry name" value="DADACBPTASE1"/>
</dbReference>
<evidence type="ECO:0000256" key="5">
    <source>
        <dbReference type="ARBA" id="ARBA00022645"/>
    </source>
</evidence>
<evidence type="ECO:0000256" key="12">
    <source>
        <dbReference type="ARBA" id="ARBA00034000"/>
    </source>
</evidence>
<feature type="active site" description="Proton acceptor" evidence="13">
    <location>
        <position position="65"/>
    </location>
</feature>
<evidence type="ECO:0000256" key="15">
    <source>
        <dbReference type="RuleBase" id="RU004016"/>
    </source>
</evidence>
<gene>
    <name evidence="18" type="ORF">F2Q65_02355</name>
</gene>
<name>A0A5M8FUB7_9GAMM</name>
<keyword evidence="10" id="KW-0573">Peptidoglycan synthesis</keyword>
<dbReference type="Gene3D" id="2.60.410.10">
    <property type="entry name" value="D-Ala-D-Ala carboxypeptidase, C-terminal domain"/>
    <property type="match status" value="1"/>
</dbReference>
<keyword evidence="9" id="KW-0133">Cell shape</keyword>
<comment type="function">
    <text evidence="1">Removes C-terminal D-alanyl residues from sugar-peptide cell wall precursors.</text>
</comment>
<keyword evidence="8" id="KW-0378">Hydrolase</keyword>
<evidence type="ECO:0000256" key="14">
    <source>
        <dbReference type="PIRSR" id="PIRSR618044-2"/>
    </source>
</evidence>
<evidence type="ECO:0000256" key="7">
    <source>
        <dbReference type="ARBA" id="ARBA00022729"/>
    </source>
</evidence>
<protein>
    <recommendedName>
        <fullName evidence="4">serine-type D-Ala-D-Ala carboxypeptidase</fullName>
        <ecNumber evidence="4">3.4.16.4</ecNumber>
    </recommendedName>
</protein>
<comment type="similarity">
    <text evidence="3 15">Belongs to the peptidase S11 family.</text>
</comment>
<evidence type="ECO:0000256" key="9">
    <source>
        <dbReference type="ARBA" id="ARBA00022960"/>
    </source>
</evidence>
<feature type="domain" description="Peptidase S11 D-Ala-D-Ala carboxypeptidase A C-terminal" evidence="17">
    <location>
        <begin position="274"/>
        <end position="364"/>
    </location>
</feature>
<dbReference type="GO" id="GO:0008360">
    <property type="term" value="P:regulation of cell shape"/>
    <property type="evidence" value="ECO:0007669"/>
    <property type="project" value="UniProtKB-KW"/>
</dbReference>
<accession>A0A5M8FUB7</accession>
<reference evidence="18 19" key="1">
    <citation type="submission" date="2019-09" db="EMBL/GenBank/DDBJ databases">
        <title>Whole-genome sequence of the purple sulfur bacterium Thiohalocapsa marina DSM 19078.</title>
        <authorList>
            <person name="Kyndt J.A."/>
            <person name="Meyer T.E."/>
        </authorList>
    </citation>
    <scope>NUCLEOTIDE SEQUENCE [LARGE SCALE GENOMIC DNA]</scope>
    <source>
        <strain evidence="18 19">DSM 19078</strain>
    </source>
</reference>
<feature type="chain" id="PRO_5024397159" description="serine-type D-Ala-D-Ala carboxypeptidase" evidence="16">
    <location>
        <begin position="23"/>
        <end position="379"/>
    </location>
</feature>
<dbReference type="InterPro" id="IPR018044">
    <property type="entry name" value="Peptidase_S11"/>
</dbReference>
<dbReference type="EC" id="3.4.16.4" evidence="4"/>
<evidence type="ECO:0000313" key="19">
    <source>
        <dbReference type="Proteomes" id="UP000322981"/>
    </source>
</evidence>
<dbReference type="GO" id="GO:0009002">
    <property type="term" value="F:serine-type D-Ala-D-Ala carboxypeptidase activity"/>
    <property type="evidence" value="ECO:0007669"/>
    <property type="project" value="UniProtKB-EC"/>
</dbReference>
<evidence type="ECO:0000256" key="3">
    <source>
        <dbReference type="ARBA" id="ARBA00007164"/>
    </source>
</evidence>
<evidence type="ECO:0000256" key="1">
    <source>
        <dbReference type="ARBA" id="ARBA00003217"/>
    </source>
</evidence>
<evidence type="ECO:0000313" key="18">
    <source>
        <dbReference type="EMBL" id="KAA6187385.1"/>
    </source>
</evidence>
<evidence type="ECO:0000259" key="17">
    <source>
        <dbReference type="SMART" id="SM00936"/>
    </source>
</evidence>
<dbReference type="Pfam" id="PF07943">
    <property type="entry name" value="PBP5_C"/>
    <property type="match status" value="1"/>
</dbReference>
<comment type="caution">
    <text evidence="18">The sequence shown here is derived from an EMBL/GenBank/DDBJ whole genome shotgun (WGS) entry which is preliminary data.</text>
</comment>
<evidence type="ECO:0000256" key="6">
    <source>
        <dbReference type="ARBA" id="ARBA00022670"/>
    </source>
</evidence>
<evidence type="ECO:0000256" key="2">
    <source>
        <dbReference type="ARBA" id="ARBA00004752"/>
    </source>
</evidence>
<dbReference type="RefSeq" id="WP_150090016.1">
    <property type="nucleotide sequence ID" value="NZ_JBFUOH010000095.1"/>
</dbReference>
<evidence type="ECO:0000256" key="4">
    <source>
        <dbReference type="ARBA" id="ARBA00012448"/>
    </source>
</evidence>
<organism evidence="18 19">
    <name type="scientific">Thiohalocapsa marina</name>
    <dbReference type="NCBI Taxonomy" id="424902"/>
    <lineage>
        <taxon>Bacteria</taxon>
        <taxon>Pseudomonadati</taxon>
        <taxon>Pseudomonadota</taxon>
        <taxon>Gammaproteobacteria</taxon>
        <taxon>Chromatiales</taxon>
        <taxon>Chromatiaceae</taxon>
        <taxon>Thiohalocapsa</taxon>
    </lineage>
</organism>
<dbReference type="PANTHER" id="PTHR21581">
    <property type="entry name" value="D-ALANYL-D-ALANINE CARBOXYPEPTIDASE"/>
    <property type="match status" value="1"/>
</dbReference>
<dbReference type="SUPFAM" id="SSF69189">
    <property type="entry name" value="Penicillin-binding protein associated domain"/>
    <property type="match status" value="1"/>
</dbReference>
<dbReference type="GO" id="GO:0071555">
    <property type="term" value="P:cell wall organization"/>
    <property type="evidence" value="ECO:0007669"/>
    <property type="project" value="UniProtKB-KW"/>
</dbReference>
<evidence type="ECO:0000256" key="16">
    <source>
        <dbReference type="SAM" id="SignalP"/>
    </source>
</evidence>
<dbReference type="PANTHER" id="PTHR21581:SF6">
    <property type="entry name" value="TRAFFICKING PROTEIN PARTICLE COMPLEX SUBUNIT 12"/>
    <property type="match status" value="1"/>
</dbReference>
<feature type="active site" evidence="13">
    <location>
        <position position="122"/>
    </location>
</feature>
<dbReference type="InterPro" id="IPR015956">
    <property type="entry name" value="Peniciliin-bd_prot_C_sf"/>
</dbReference>
<evidence type="ECO:0000256" key="11">
    <source>
        <dbReference type="ARBA" id="ARBA00023316"/>
    </source>
</evidence>
<feature type="signal peptide" evidence="16">
    <location>
        <begin position="1"/>
        <end position="22"/>
    </location>
</feature>
<feature type="active site" description="Acyl-ester intermediate" evidence="13">
    <location>
        <position position="62"/>
    </location>
</feature>
<dbReference type="Gene3D" id="3.40.710.10">
    <property type="entry name" value="DD-peptidase/beta-lactamase superfamily"/>
    <property type="match status" value="1"/>
</dbReference>
<evidence type="ECO:0000256" key="13">
    <source>
        <dbReference type="PIRSR" id="PIRSR618044-1"/>
    </source>
</evidence>
<sequence>MIPSLRILLALGLLTASLGAPAQPVPIPDAPQLTARGYLLLDHDSGAVLAEHNVDQRLEPASLTKIMTAYVIFDELAKGNLALDDEVLISEKAWRTGGSKTFVEVGARVRVEDLLKGMIVQSGNDASVALAEHVAGTEETFAALMNTHAERLGMTRTHFVNATGLPHPEHYTTPRDITRVTAATIREFPDLYAWYALPEFTYHDITQANRNRLLQQDPSVDGVKTGHTEAAGYCLVASARRDGQRLTSVVMGTDSENARLRESLALLNYGFRFFETHNPFPGGEPVESIRVWSGQTRELPVGPARDLYVTIPRGRYDALSAELEAASDITAPVAWGDVVGEIVVRLGDTEIMREPAVALADIDAGGLLRRAQDALLKLF</sequence>
<dbReference type="InterPro" id="IPR037167">
    <property type="entry name" value="Peptidase_S11_C_sf"/>
</dbReference>
<dbReference type="SMART" id="SM00936">
    <property type="entry name" value="PBP5_C"/>
    <property type="match status" value="1"/>
</dbReference>
<dbReference type="AlphaFoldDB" id="A0A5M8FUB7"/>
<comment type="catalytic activity">
    <reaction evidence="12">
        <text>Preferential cleavage: (Ac)2-L-Lys-D-Ala-|-D-Ala. Also transpeptidation of peptidyl-alanyl moieties that are N-acyl substituents of D-alanine.</text>
        <dbReference type="EC" id="3.4.16.4"/>
    </reaction>
</comment>
<dbReference type="EMBL" id="VWXX01000002">
    <property type="protein sequence ID" value="KAA6187385.1"/>
    <property type="molecule type" value="Genomic_DNA"/>
</dbReference>
<keyword evidence="5 18" id="KW-0121">Carboxypeptidase</keyword>
<comment type="pathway">
    <text evidence="2">Cell wall biogenesis; peptidoglycan biosynthesis.</text>
</comment>
<keyword evidence="6" id="KW-0645">Protease</keyword>
<dbReference type="UniPathway" id="UPA00219"/>
<dbReference type="OrthoDB" id="9795979at2"/>
<dbReference type="GO" id="GO:0009252">
    <property type="term" value="P:peptidoglycan biosynthetic process"/>
    <property type="evidence" value="ECO:0007669"/>
    <property type="project" value="UniProtKB-UniPathway"/>
</dbReference>
<dbReference type="InterPro" id="IPR012338">
    <property type="entry name" value="Beta-lactam/transpept-like"/>
</dbReference>
<keyword evidence="11" id="KW-0961">Cell wall biogenesis/degradation</keyword>
<dbReference type="InterPro" id="IPR001967">
    <property type="entry name" value="Peptidase_S11_N"/>
</dbReference>